<feature type="region of interest" description="Disordered" evidence="3">
    <location>
        <begin position="65"/>
        <end position="85"/>
    </location>
</feature>
<dbReference type="InterPro" id="IPR011333">
    <property type="entry name" value="SKP1/BTB/POZ_sf"/>
</dbReference>
<evidence type="ECO:0000259" key="4">
    <source>
        <dbReference type="PROSITE" id="PS50097"/>
    </source>
</evidence>
<dbReference type="SMART" id="SM00225">
    <property type="entry name" value="BTB"/>
    <property type="match status" value="2"/>
</dbReference>
<feature type="domain" description="BTB" evidence="4">
    <location>
        <begin position="926"/>
        <end position="1000"/>
    </location>
</feature>
<feature type="non-terminal residue" evidence="5">
    <location>
        <position position="1087"/>
    </location>
</feature>
<dbReference type="InterPro" id="IPR000210">
    <property type="entry name" value="BTB/POZ_dom"/>
</dbReference>
<dbReference type="SUPFAM" id="SSF54695">
    <property type="entry name" value="POZ domain"/>
    <property type="match status" value="1"/>
</dbReference>
<gene>
    <name evidence="5" type="ORF">GP486_004402</name>
</gene>
<keyword evidence="6" id="KW-1185">Reference proteome</keyword>
<accession>A0A9P8LB21</accession>
<organism evidence="5 6">
    <name type="scientific">Trichoglossum hirsutum</name>
    <dbReference type="NCBI Taxonomy" id="265104"/>
    <lineage>
        <taxon>Eukaryota</taxon>
        <taxon>Fungi</taxon>
        <taxon>Dikarya</taxon>
        <taxon>Ascomycota</taxon>
        <taxon>Pezizomycotina</taxon>
        <taxon>Geoglossomycetes</taxon>
        <taxon>Geoglossales</taxon>
        <taxon>Geoglossaceae</taxon>
        <taxon>Trichoglossum</taxon>
    </lineage>
</organism>
<dbReference type="InterPro" id="IPR000408">
    <property type="entry name" value="Reg_chr_condens"/>
</dbReference>
<evidence type="ECO:0000256" key="2">
    <source>
        <dbReference type="PROSITE-ProRule" id="PRU00235"/>
    </source>
</evidence>
<protein>
    <recommendedName>
        <fullName evidence="4">BTB domain-containing protein</fullName>
    </recommendedName>
</protein>
<dbReference type="PROSITE" id="PS50097">
    <property type="entry name" value="BTB"/>
    <property type="match status" value="1"/>
</dbReference>
<comment type="caution">
    <text evidence="5">The sequence shown here is derived from an EMBL/GenBank/DDBJ whole genome shotgun (WGS) entry which is preliminary data.</text>
</comment>
<feature type="region of interest" description="Disordered" evidence="3">
    <location>
        <begin position="214"/>
        <end position="244"/>
    </location>
</feature>
<dbReference type="PANTHER" id="PTHR22872:SF2">
    <property type="entry name" value="INHIBITOR OF BRUTON TYROSINE KINASE"/>
    <property type="match status" value="1"/>
</dbReference>
<dbReference type="EMBL" id="JAGHQM010000688">
    <property type="protein sequence ID" value="KAH0558984.1"/>
    <property type="molecule type" value="Genomic_DNA"/>
</dbReference>
<dbReference type="PROSITE" id="PS50012">
    <property type="entry name" value="RCC1_3"/>
    <property type="match status" value="2"/>
</dbReference>
<reference evidence="5" key="1">
    <citation type="submission" date="2021-03" db="EMBL/GenBank/DDBJ databases">
        <title>Comparative genomics and phylogenomic investigation of the class Geoglossomycetes provide insights into ecological specialization and systematics.</title>
        <authorList>
            <person name="Melie T."/>
            <person name="Pirro S."/>
            <person name="Miller A.N."/>
            <person name="Quandt A."/>
        </authorList>
    </citation>
    <scope>NUCLEOTIDE SEQUENCE</scope>
    <source>
        <strain evidence="5">CAQ_001_2017</strain>
    </source>
</reference>
<feature type="repeat" description="RCC1" evidence="2">
    <location>
        <begin position="358"/>
        <end position="411"/>
    </location>
</feature>
<proteinExistence type="predicted"/>
<evidence type="ECO:0000313" key="5">
    <source>
        <dbReference type="EMBL" id="KAH0558984.1"/>
    </source>
</evidence>
<dbReference type="Pfam" id="PF00651">
    <property type="entry name" value="BTB"/>
    <property type="match status" value="1"/>
</dbReference>
<dbReference type="CDD" id="cd18186">
    <property type="entry name" value="BTB_POZ_ZBTB_KLHL-like"/>
    <property type="match status" value="1"/>
</dbReference>
<sequence>MSGYLWKYYLEDDVEGFRRLLAIAGYNNWPHAHTSNNAASTSSDAPGCGLDGSVKVAAPSLKTSTKSRKIPGLNPTTPAPDKWHNTPANLVLTRSDINSKDELGLTILHHAASSMSESAIAFATALLEHPLIDLYIQDLENGWSALHRSLYFGNITIAHAIIDRDTRDTLGRFTSSANLNYSGVIKLKDREGFSPFDVLASTISYRALGRKGIAPMGSGQPEDFDTDSTDGDSWSNPGDTSNQNPVETCSDIEGDEVFTFGSNKNLTLGFGDGDDRQYPECVTISRPDHLFHRFYRERRDQRSITAYNLIFEVPQQAEAPAPRDVSSLPTLIRYRPLVIREVALSKLHSAVLTTDPESNLYTCGFGAGGRLGAGDETTRFNFVCIEGGGLAGKKIVSVGLGLNHTLAIDSEGEIFSWGSNGYGQLGYSLPKPKLKDQEPVQTTPRQIFGPLKRELVVGVAASRFHSAVHTSTSLFTFGKNEGQLGLVDSDARSLEIQTTPRRVGASQFSSSIRMVSAIDRATVCLLENHEVWVFANFGFAKISFPLESLPNYFLNKGALATRHNKMPNHITKIASGGDVICAMSSMGDVFTVTVQQKLGRGSTTSTTNPTKIRNALTQPKRIWSLRKGHMAVRDVDVGQDGSVIICTHSGSVWIRVKRAKIKDSSSFGTSDSKLNDYKFSRVSGLTRVVAVRSNAFGGYAAVRRDCGVPMSQIDVDKMKLWDDLAPLLPFQGLFVALRDQGETPWHDSDIMKPLLASPDLERDMNEIFSTCTYKGDLAYNVEVCSSVSDVAIPAHRFMLAARSPILRAAFSKLPELGLSSISDLISIGYSEAGVIRLKFQGIDFLSILNFVLCIYTDTFIDVWHYTRLLPDSAFRFRQVRSEMMRIGSCLGLRSFERSVRVMVKPTKTLHADMEQAITDSRFFDDGDAIVELADSEVMVHSALMCQRCPFFEGLFKGRAAGGWLASRRERVAETSGVIKIDLKHVDSAVFKLVLRHIYADTGEELFEDVVTEDIDEFLDTVMDVMSVANELMLDRLSQICQKVLGRFVTTRSACQLLNAVAPYSVTKLKDILLEYLCLNLEAMLENR</sequence>
<keyword evidence="1" id="KW-0677">Repeat</keyword>
<feature type="compositionally biased region" description="Polar residues" evidence="3">
    <location>
        <begin position="231"/>
        <end position="244"/>
    </location>
</feature>
<dbReference type="Pfam" id="PF13540">
    <property type="entry name" value="RCC1_2"/>
    <property type="match status" value="1"/>
</dbReference>
<dbReference type="InterPro" id="IPR036770">
    <property type="entry name" value="Ankyrin_rpt-contain_sf"/>
</dbReference>
<name>A0A9P8LB21_9PEZI</name>
<feature type="repeat" description="RCC1" evidence="2">
    <location>
        <begin position="412"/>
        <end position="472"/>
    </location>
</feature>
<dbReference type="Gene3D" id="3.30.710.10">
    <property type="entry name" value="Potassium Channel Kv1.1, Chain A"/>
    <property type="match status" value="2"/>
</dbReference>
<evidence type="ECO:0000313" key="6">
    <source>
        <dbReference type="Proteomes" id="UP000750711"/>
    </source>
</evidence>
<dbReference type="Proteomes" id="UP000750711">
    <property type="component" value="Unassembled WGS sequence"/>
</dbReference>
<evidence type="ECO:0000256" key="1">
    <source>
        <dbReference type="ARBA" id="ARBA00022737"/>
    </source>
</evidence>
<dbReference type="InterPro" id="IPR051625">
    <property type="entry name" value="Signaling_Regulatory_Domain"/>
</dbReference>
<dbReference type="SUPFAM" id="SSF50985">
    <property type="entry name" value="RCC1/BLIP-II"/>
    <property type="match status" value="1"/>
</dbReference>
<dbReference type="Gene3D" id="2.130.10.30">
    <property type="entry name" value="Regulator of chromosome condensation 1/beta-lactamase-inhibitor protein II"/>
    <property type="match status" value="1"/>
</dbReference>
<dbReference type="SUPFAM" id="SSF48403">
    <property type="entry name" value="Ankyrin repeat"/>
    <property type="match status" value="1"/>
</dbReference>
<dbReference type="InterPro" id="IPR009091">
    <property type="entry name" value="RCC1/BLIP-II"/>
</dbReference>
<evidence type="ECO:0000256" key="3">
    <source>
        <dbReference type="SAM" id="MobiDB-lite"/>
    </source>
</evidence>
<dbReference type="PANTHER" id="PTHR22872">
    <property type="entry name" value="BTK-BINDING PROTEIN-RELATED"/>
    <property type="match status" value="1"/>
</dbReference>
<dbReference type="AlphaFoldDB" id="A0A9P8LB21"/>
<dbReference type="Gene3D" id="1.25.40.20">
    <property type="entry name" value="Ankyrin repeat-containing domain"/>
    <property type="match status" value="1"/>
</dbReference>